<evidence type="ECO:0000256" key="1">
    <source>
        <dbReference type="SAM" id="MobiDB-lite"/>
    </source>
</evidence>
<dbReference type="AlphaFoldDB" id="A0AAV4MXN9"/>
<evidence type="ECO:0000313" key="3">
    <source>
        <dbReference type="Proteomes" id="UP001054945"/>
    </source>
</evidence>
<reference evidence="2 3" key="1">
    <citation type="submission" date="2021-06" db="EMBL/GenBank/DDBJ databases">
        <title>Caerostris extrusa draft genome.</title>
        <authorList>
            <person name="Kono N."/>
            <person name="Arakawa K."/>
        </authorList>
    </citation>
    <scope>NUCLEOTIDE SEQUENCE [LARGE SCALE GENOMIC DNA]</scope>
</reference>
<proteinExistence type="predicted"/>
<evidence type="ECO:0000313" key="2">
    <source>
        <dbReference type="EMBL" id="GIX77245.1"/>
    </source>
</evidence>
<feature type="region of interest" description="Disordered" evidence="1">
    <location>
        <begin position="1"/>
        <end position="57"/>
    </location>
</feature>
<protein>
    <submittedName>
        <fullName evidence="2">Uncharacterized protein</fullName>
    </submittedName>
</protein>
<dbReference type="Proteomes" id="UP001054945">
    <property type="component" value="Unassembled WGS sequence"/>
</dbReference>
<comment type="caution">
    <text evidence="2">The sequence shown here is derived from an EMBL/GenBank/DDBJ whole genome shotgun (WGS) entry which is preliminary data.</text>
</comment>
<keyword evidence="3" id="KW-1185">Reference proteome</keyword>
<gene>
    <name evidence="2" type="ORF">CEXT_808011</name>
</gene>
<sequence length="198" mass="22224">MADTGSPAHVLEYLRQGKKKKKKKKRSALNVSKSEMEKQVAGYSIQGSNSEIGSSQSQMANEHEICKYILDDEEKSFLLMRWPPGPCPWLLDLPAKYAATGEDRPLTVDENEIDESISLTGNDRDNEKFLSPLKRHTAKKPRTLNQVPEIPVINSFTPLDQATDMQPDDSPTIQNRMPPVMVTIEDQNTNLNLVIDSS</sequence>
<feature type="compositionally biased region" description="Polar residues" evidence="1">
    <location>
        <begin position="45"/>
        <end position="57"/>
    </location>
</feature>
<organism evidence="2 3">
    <name type="scientific">Caerostris extrusa</name>
    <name type="common">Bark spider</name>
    <name type="synonym">Caerostris bankana</name>
    <dbReference type="NCBI Taxonomy" id="172846"/>
    <lineage>
        <taxon>Eukaryota</taxon>
        <taxon>Metazoa</taxon>
        <taxon>Ecdysozoa</taxon>
        <taxon>Arthropoda</taxon>
        <taxon>Chelicerata</taxon>
        <taxon>Arachnida</taxon>
        <taxon>Araneae</taxon>
        <taxon>Araneomorphae</taxon>
        <taxon>Entelegynae</taxon>
        <taxon>Araneoidea</taxon>
        <taxon>Araneidae</taxon>
        <taxon>Caerostris</taxon>
    </lineage>
</organism>
<feature type="compositionally biased region" description="Basic residues" evidence="1">
    <location>
        <begin position="16"/>
        <end position="27"/>
    </location>
</feature>
<name>A0AAV4MXN9_CAEEX</name>
<accession>A0AAV4MXN9</accession>
<dbReference type="EMBL" id="BPLR01020310">
    <property type="protein sequence ID" value="GIX77245.1"/>
    <property type="molecule type" value="Genomic_DNA"/>
</dbReference>